<reference evidence="4" key="1">
    <citation type="submission" date="2020-05" db="EMBL/GenBank/DDBJ databases">
        <authorList>
            <consortium name="Genoscope - CEA"/>
            <person name="William W."/>
        </authorList>
    </citation>
    <scope>NUCLEOTIDE SEQUENCE [LARGE SCALE GENOMIC DNA]</scope>
    <source>
        <strain evidence="4">PCC 7821</strain>
    </source>
</reference>
<name>A0A6J7ZIP2_PLARU</name>
<evidence type="ECO:0000256" key="1">
    <source>
        <dbReference type="ARBA" id="ARBA00022574"/>
    </source>
</evidence>
<dbReference type="InterPro" id="IPR001680">
    <property type="entry name" value="WD40_rpt"/>
</dbReference>
<keyword evidence="1 3" id="KW-0853">WD repeat</keyword>
<proteinExistence type="predicted"/>
<dbReference type="InterPro" id="IPR015943">
    <property type="entry name" value="WD40/YVTN_repeat-like_dom_sf"/>
</dbReference>
<feature type="repeat" description="WD" evidence="3">
    <location>
        <begin position="13"/>
        <end position="49"/>
    </location>
</feature>
<evidence type="ECO:0000256" key="2">
    <source>
        <dbReference type="ARBA" id="ARBA00022737"/>
    </source>
</evidence>
<dbReference type="PROSITE" id="PS50082">
    <property type="entry name" value="WD_REPEATS_2"/>
    <property type="match status" value="1"/>
</dbReference>
<accession>A0A6J7ZIP2</accession>
<dbReference type="InterPro" id="IPR036322">
    <property type="entry name" value="WD40_repeat_dom_sf"/>
</dbReference>
<dbReference type="Gene3D" id="2.130.10.10">
    <property type="entry name" value="YVTN repeat-like/Quinoprotein amine dehydrogenase"/>
    <property type="match status" value="1"/>
</dbReference>
<keyword evidence="5" id="KW-1185">Reference proteome</keyword>
<dbReference type="SUPFAM" id="SSF50978">
    <property type="entry name" value="WD40 repeat-like"/>
    <property type="match status" value="1"/>
</dbReference>
<evidence type="ECO:0000313" key="5">
    <source>
        <dbReference type="Proteomes" id="UP000196521"/>
    </source>
</evidence>
<dbReference type="Proteomes" id="UP000196521">
    <property type="component" value="Unassembled WGS sequence"/>
</dbReference>
<dbReference type="Pfam" id="PF00400">
    <property type="entry name" value="WD40"/>
    <property type="match status" value="1"/>
</dbReference>
<comment type="caution">
    <text evidence="4">The sequence shown here is derived from an EMBL/GenBank/DDBJ whole genome shotgun (WGS) entry which is preliminary data.</text>
</comment>
<gene>
    <name evidence="4" type="ORF">PLAN_150001</name>
</gene>
<dbReference type="PROSITE" id="PS50294">
    <property type="entry name" value="WD_REPEATS_REGION"/>
    <property type="match status" value="1"/>
</dbReference>
<evidence type="ECO:0000256" key="3">
    <source>
        <dbReference type="PROSITE-ProRule" id="PRU00221"/>
    </source>
</evidence>
<dbReference type="EMBL" id="CZCZ02000010">
    <property type="protein sequence ID" value="CAC5341881.1"/>
    <property type="molecule type" value="Genomic_DNA"/>
</dbReference>
<evidence type="ECO:0000313" key="4">
    <source>
        <dbReference type="EMBL" id="CAC5341881.1"/>
    </source>
</evidence>
<sequence>MWDVQSQREIATLTGHSYRVKSVAFSPDGRTLASGSGGWNNTIKLWRAP</sequence>
<protein>
    <submittedName>
        <fullName evidence="4">Uncharacterized protein</fullName>
    </submittedName>
</protein>
<keyword evidence="2" id="KW-0677">Repeat</keyword>
<dbReference type="SMART" id="SM00320">
    <property type="entry name" value="WD40"/>
    <property type="match status" value="1"/>
</dbReference>
<dbReference type="PANTHER" id="PTHR22847">
    <property type="entry name" value="WD40 REPEAT PROTEIN"/>
    <property type="match status" value="1"/>
</dbReference>
<dbReference type="PANTHER" id="PTHR22847:SF637">
    <property type="entry name" value="WD REPEAT DOMAIN 5B"/>
    <property type="match status" value="1"/>
</dbReference>
<organism evidence="4 5">
    <name type="scientific">Planktothrix rubescens CCAP 1459/22</name>
    <dbReference type="NCBI Taxonomy" id="329571"/>
    <lineage>
        <taxon>Bacteria</taxon>
        <taxon>Bacillati</taxon>
        <taxon>Cyanobacteriota</taxon>
        <taxon>Cyanophyceae</taxon>
        <taxon>Oscillatoriophycideae</taxon>
        <taxon>Oscillatoriales</taxon>
        <taxon>Microcoleaceae</taxon>
        <taxon>Planktothrix</taxon>
    </lineage>
</organism>
<dbReference type="AlphaFoldDB" id="A0A6J7ZIP2"/>